<reference evidence="6 7" key="1">
    <citation type="submission" date="2019-07" db="EMBL/GenBank/DDBJ databases">
        <title>Genome sequencing for Ferrovibrio sp. K5.</title>
        <authorList>
            <person name="Park S.-J."/>
        </authorList>
    </citation>
    <scope>NUCLEOTIDE SEQUENCE [LARGE SCALE GENOMIC DNA]</scope>
    <source>
        <strain evidence="6 7">K5</strain>
    </source>
</reference>
<dbReference type="SUPFAM" id="SSF56436">
    <property type="entry name" value="C-type lectin-like"/>
    <property type="match status" value="1"/>
</dbReference>
<dbReference type="SUPFAM" id="SSF109854">
    <property type="entry name" value="DinB/YfiT-like putative metalloenzymes"/>
    <property type="match status" value="1"/>
</dbReference>
<dbReference type="InterPro" id="IPR042095">
    <property type="entry name" value="SUMF_sf"/>
</dbReference>
<dbReference type="KEGG" id="fer:FNB15_06445"/>
<dbReference type="EMBL" id="CP041636">
    <property type="protein sequence ID" value="QDO99659.1"/>
    <property type="molecule type" value="Genomic_DNA"/>
</dbReference>
<feature type="domain" description="Sulfatase-modifying factor enzyme-like" evidence="4">
    <location>
        <begin position="345"/>
        <end position="423"/>
    </location>
</feature>
<comment type="pathway">
    <text evidence="3">Amino-acid biosynthesis; ergothioneine biosynthesis.</text>
</comment>
<accession>A0A516H7D2</accession>
<dbReference type="InterPro" id="IPR017806">
    <property type="entry name" value="EgtB"/>
</dbReference>
<evidence type="ECO:0000259" key="5">
    <source>
        <dbReference type="Pfam" id="PF12867"/>
    </source>
</evidence>
<keyword evidence="7" id="KW-1185">Reference proteome</keyword>
<evidence type="ECO:0000313" key="7">
    <source>
        <dbReference type="Proteomes" id="UP000317496"/>
    </source>
</evidence>
<dbReference type="NCBIfam" id="TIGR03440">
    <property type="entry name" value="egtB_TIGR03440"/>
    <property type="match status" value="1"/>
</dbReference>
<evidence type="ECO:0000256" key="1">
    <source>
        <dbReference type="ARBA" id="ARBA00023002"/>
    </source>
</evidence>
<dbReference type="InterPro" id="IPR034660">
    <property type="entry name" value="DinB/YfiT-like"/>
</dbReference>
<dbReference type="GO" id="GO:0052699">
    <property type="term" value="P:ergothioneine biosynthetic process"/>
    <property type="evidence" value="ECO:0007669"/>
    <property type="project" value="InterPro"/>
</dbReference>
<evidence type="ECO:0000256" key="3">
    <source>
        <dbReference type="ARBA" id="ARBA00037882"/>
    </source>
</evidence>
<organism evidence="6 7">
    <name type="scientific">Ferrovibrio terrae</name>
    <dbReference type="NCBI Taxonomy" id="2594003"/>
    <lineage>
        <taxon>Bacteria</taxon>
        <taxon>Pseudomonadati</taxon>
        <taxon>Pseudomonadota</taxon>
        <taxon>Alphaproteobacteria</taxon>
        <taxon>Rhodospirillales</taxon>
        <taxon>Rhodospirillaceae</taxon>
        <taxon>Ferrovibrio</taxon>
    </lineage>
</organism>
<dbReference type="PANTHER" id="PTHR23150">
    <property type="entry name" value="SULFATASE MODIFYING FACTOR 1, 2"/>
    <property type="match status" value="1"/>
</dbReference>
<dbReference type="PANTHER" id="PTHR23150:SF36">
    <property type="entry name" value="HERCYNINE OXYGENASE"/>
    <property type="match status" value="1"/>
</dbReference>
<proteinExistence type="predicted"/>
<evidence type="ECO:0000256" key="2">
    <source>
        <dbReference type="ARBA" id="ARBA00023004"/>
    </source>
</evidence>
<dbReference type="OrthoDB" id="9768004at2"/>
<dbReference type="Pfam" id="PF12867">
    <property type="entry name" value="DinB_2"/>
    <property type="match status" value="1"/>
</dbReference>
<dbReference type="AlphaFoldDB" id="A0A516H7D2"/>
<dbReference type="Pfam" id="PF03781">
    <property type="entry name" value="FGE-sulfatase"/>
    <property type="match status" value="2"/>
</dbReference>
<dbReference type="Proteomes" id="UP000317496">
    <property type="component" value="Chromosome"/>
</dbReference>
<protein>
    <submittedName>
        <fullName evidence="6">Ergothioneine biosynthesis protein EgtB</fullName>
    </submittedName>
</protein>
<gene>
    <name evidence="6" type="ORF">FNB15_06445</name>
</gene>
<evidence type="ECO:0000259" key="4">
    <source>
        <dbReference type="Pfam" id="PF03781"/>
    </source>
</evidence>
<dbReference type="InterPro" id="IPR005532">
    <property type="entry name" value="SUMF_dom"/>
</dbReference>
<dbReference type="Gene3D" id="3.90.1580.10">
    <property type="entry name" value="paralog of FGE (formylglycine-generating enzyme)"/>
    <property type="match status" value="1"/>
</dbReference>
<feature type="domain" description="Sulfatase-modifying factor enzyme-like" evidence="4">
    <location>
        <begin position="184"/>
        <end position="324"/>
    </location>
</feature>
<name>A0A516H7D2_9PROT</name>
<dbReference type="InterPro" id="IPR024775">
    <property type="entry name" value="DinB-like"/>
</dbReference>
<evidence type="ECO:0000313" key="6">
    <source>
        <dbReference type="EMBL" id="QDO99659.1"/>
    </source>
</evidence>
<dbReference type="InterPro" id="IPR051043">
    <property type="entry name" value="Sulfatase_Mod_Factor_Kinase"/>
</dbReference>
<keyword evidence="2" id="KW-0408">Iron</keyword>
<dbReference type="InterPro" id="IPR016187">
    <property type="entry name" value="CTDL_fold"/>
</dbReference>
<keyword evidence="1" id="KW-0560">Oxidoreductase</keyword>
<sequence>MQPIQNQAARDALLEGYRTVRQMTEKLVEPLTPEDQNLQSMDDASPAKWHRAHTTWFFETFLLQPHQPAYCVFDEHFNYLFNSYYEAIGERHPRPERGILSRPTAETVTQYRRYVDAAMEELIARIDDAALGQIAPLLALGLAHEQQHQELILTDIKHAFWRNPVSLAYQPAQGFTRDMPPPLDFVSFAGGIVEIGHDGHGFAFDNEGPRHRVLLNPYRIASRPISCGEYLLFMEDGGYSQPELWLSDGWATVQREGWQAPLYWTKDAKKGGWQVFTLNGKRAIDPAEPVCHVSFFEAAAFAAWAGKRLPTEAEWEHAAQSGRCEFRGGFLDRAHPHPRPASAPPGRLQMFGEVWEWTRSGYEPYPGFKPAGGAIGEYNGKFMCSQIVLRGGSCVTPPGHVRASYRNFFPPAARWQFSGIRLAEDV</sequence>
<feature type="domain" description="DinB-like" evidence="5">
    <location>
        <begin position="18"/>
        <end position="152"/>
    </location>
</feature>